<proteinExistence type="predicted"/>
<organism evidence="1">
    <name type="scientific">Pectinophora gossypiella</name>
    <name type="common">Cotton pink bollworm</name>
    <name type="synonym">Depressaria gossypiella</name>
    <dbReference type="NCBI Taxonomy" id="13191"/>
    <lineage>
        <taxon>Eukaryota</taxon>
        <taxon>Metazoa</taxon>
        <taxon>Ecdysozoa</taxon>
        <taxon>Arthropoda</taxon>
        <taxon>Hexapoda</taxon>
        <taxon>Insecta</taxon>
        <taxon>Pterygota</taxon>
        <taxon>Neoptera</taxon>
        <taxon>Endopterygota</taxon>
        <taxon>Lepidoptera</taxon>
        <taxon>Glossata</taxon>
        <taxon>Ditrysia</taxon>
        <taxon>Gelechioidea</taxon>
        <taxon>Gelechiidae</taxon>
        <taxon>Apatetrinae</taxon>
        <taxon>Pectinophora</taxon>
    </lineage>
</organism>
<reference evidence="1" key="1">
    <citation type="submission" date="2015-09" db="EMBL/GenBank/DDBJ databases">
        <title>De novo assembly of Pectinophora gossypiella (Pink Bollworm) gut transcriptome.</title>
        <authorList>
            <person name="Tassone E.E."/>
        </authorList>
    </citation>
    <scope>NUCLEOTIDE SEQUENCE</scope>
</reference>
<feature type="non-terminal residue" evidence="1">
    <location>
        <position position="1"/>
    </location>
</feature>
<evidence type="ECO:0000313" key="1">
    <source>
        <dbReference type="EMBL" id="JAT85489.1"/>
    </source>
</evidence>
<dbReference type="EMBL" id="GDQN01005565">
    <property type="protein sequence ID" value="JAT85489.1"/>
    <property type="molecule type" value="Transcribed_RNA"/>
</dbReference>
<accession>A0A1E1WEV5</accession>
<protein>
    <submittedName>
        <fullName evidence="1">Uncharacterized protein</fullName>
    </submittedName>
</protein>
<name>A0A1E1WEV5_PECGO</name>
<dbReference type="OrthoDB" id="9946013at2759"/>
<dbReference type="AlphaFoldDB" id="A0A1E1WEV5"/>
<sequence>LNCTINPLIYGFTNVRLLKAMDKTPGVACCRFGSWCCVCASSTKKELHIQDKNTEKIFVIESTPRPNVKLTRMIKNILHINADAIDLSVPRLDEVTTKPTKVTPLKSEHVEKNVQCDENGQGEHI</sequence>
<gene>
    <name evidence="1" type="ORF">g.3715</name>
</gene>